<dbReference type="InterPro" id="IPR001466">
    <property type="entry name" value="Beta-lactam-related"/>
</dbReference>
<dbReference type="Gene3D" id="3.40.710.10">
    <property type="entry name" value="DD-peptidase/beta-lactamase superfamily"/>
    <property type="match status" value="1"/>
</dbReference>
<proteinExistence type="predicted"/>
<gene>
    <name evidence="2" type="ORF">SASC598J21_011370</name>
</gene>
<evidence type="ECO:0000313" key="3">
    <source>
        <dbReference type="Proteomes" id="UP000027644"/>
    </source>
</evidence>
<dbReference type="EMBL" id="AVQL01000437">
    <property type="protein sequence ID" value="KEQ01063.1"/>
    <property type="molecule type" value="Genomic_DNA"/>
</dbReference>
<dbReference type="AlphaFoldDB" id="A0A074V6J9"/>
<dbReference type="InterPro" id="IPR012338">
    <property type="entry name" value="Beta-lactam/transpept-like"/>
</dbReference>
<comment type="caution">
    <text evidence="2">The sequence shown here is derived from an EMBL/GenBank/DDBJ whole genome shotgun (WGS) entry which is preliminary data.</text>
</comment>
<organism evidence="2 3">
    <name type="scientific">Snodgrassella alvi SCGC AB-598-J21</name>
    <dbReference type="NCBI Taxonomy" id="1385367"/>
    <lineage>
        <taxon>Bacteria</taxon>
        <taxon>Pseudomonadati</taxon>
        <taxon>Pseudomonadota</taxon>
        <taxon>Betaproteobacteria</taxon>
        <taxon>Neisseriales</taxon>
        <taxon>Neisseriaceae</taxon>
        <taxon>Snodgrassella</taxon>
    </lineage>
</organism>
<name>A0A074V6J9_9NEIS</name>
<reference evidence="2 3" key="1">
    <citation type="journal article" date="2014" name="PLoS Genet.">
        <title>Hidden diversity in honey bee gut symbionts detected by single-cell genomics.</title>
        <authorList>
            <person name="Engel P."/>
            <person name="Stepanauskas R."/>
            <person name="Moran N."/>
        </authorList>
    </citation>
    <scope>NUCLEOTIDE SEQUENCE [LARGE SCALE GENOMIC DNA]</scope>
    <source>
        <strain evidence="2 3">SCGC AB-598-J21</strain>
    </source>
</reference>
<dbReference type="SUPFAM" id="SSF56601">
    <property type="entry name" value="beta-lactamase/transpeptidase-like"/>
    <property type="match status" value="1"/>
</dbReference>
<evidence type="ECO:0000259" key="1">
    <source>
        <dbReference type="Pfam" id="PF00144"/>
    </source>
</evidence>
<feature type="domain" description="Beta-lactamase-related" evidence="1">
    <location>
        <begin position="19"/>
        <end position="131"/>
    </location>
</feature>
<accession>A0A074V6J9</accession>
<protein>
    <submittedName>
        <fullName evidence="2">Beta-lactamase class C and other penicillin binding protein</fullName>
    </submittedName>
</protein>
<dbReference type="Proteomes" id="UP000027644">
    <property type="component" value="Unassembled WGS sequence"/>
</dbReference>
<sequence length="151" mass="16870">MQDPLHSQTSHSQSKPAQTMALDGVLTAVTQQSLEEIIKNSITIPLNMTNTVFTLPDNHQPVTHYHDALSQPLPMPNPYCMQLDESWNNRILSYNPKRIFNPEAYHSGGSGMISNAPDFMQFILALTSLSNALSSGKLMDKMAKYYITDLD</sequence>
<dbReference type="Pfam" id="PF00144">
    <property type="entry name" value="Beta-lactamase"/>
    <property type="match status" value="1"/>
</dbReference>
<evidence type="ECO:0000313" key="2">
    <source>
        <dbReference type="EMBL" id="KEQ01063.1"/>
    </source>
</evidence>